<evidence type="ECO:0000256" key="1">
    <source>
        <dbReference type="SAM" id="Phobius"/>
    </source>
</evidence>
<feature type="transmembrane region" description="Helical" evidence="1">
    <location>
        <begin position="12"/>
        <end position="32"/>
    </location>
</feature>
<sequence>MGEKLENTAGCVFAILFFGFGLLQLGAGWAGIEHSFGWGWGVAAAVAAIGFRFTLPIAVGAFLCAKNIWGWHWVFAALFAAPGLLFMVPAFFSSLVGAVKR</sequence>
<name>A0ABV2Q064_9GAMM</name>
<evidence type="ECO:0000313" key="3">
    <source>
        <dbReference type="Proteomes" id="UP001549251"/>
    </source>
</evidence>
<feature type="transmembrane region" description="Helical" evidence="1">
    <location>
        <begin position="71"/>
        <end position="92"/>
    </location>
</feature>
<dbReference type="RefSeq" id="WP_354552792.1">
    <property type="nucleotide sequence ID" value="NZ_JBEPSD010000003.1"/>
</dbReference>
<proteinExistence type="predicted"/>
<keyword evidence="3" id="KW-1185">Reference proteome</keyword>
<organism evidence="2 3">
    <name type="scientific">Rhodanobacter soli</name>
    <dbReference type="NCBI Taxonomy" id="590609"/>
    <lineage>
        <taxon>Bacteria</taxon>
        <taxon>Pseudomonadati</taxon>
        <taxon>Pseudomonadota</taxon>
        <taxon>Gammaproteobacteria</taxon>
        <taxon>Lysobacterales</taxon>
        <taxon>Rhodanobacteraceae</taxon>
        <taxon>Rhodanobacter</taxon>
    </lineage>
</organism>
<reference evidence="2 3" key="1">
    <citation type="submission" date="2024-06" db="EMBL/GenBank/DDBJ databases">
        <title>Sorghum-associated microbial communities from plants grown in Nebraska, USA.</title>
        <authorList>
            <person name="Schachtman D."/>
        </authorList>
    </citation>
    <scope>NUCLEOTIDE SEQUENCE [LARGE SCALE GENOMIC DNA]</scope>
    <source>
        <strain evidence="2 3">1757</strain>
    </source>
</reference>
<evidence type="ECO:0008006" key="4">
    <source>
        <dbReference type="Google" id="ProtNLM"/>
    </source>
</evidence>
<gene>
    <name evidence="2" type="ORF">ABIE04_003070</name>
</gene>
<dbReference type="EMBL" id="JBEPSD010000003">
    <property type="protein sequence ID" value="MET4570691.1"/>
    <property type="molecule type" value="Genomic_DNA"/>
</dbReference>
<keyword evidence="1" id="KW-0812">Transmembrane</keyword>
<evidence type="ECO:0000313" key="2">
    <source>
        <dbReference type="EMBL" id="MET4570691.1"/>
    </source>
</evidence>
<feature type="transmembrane region" description="Helical" evidence="1">
    <location>
        <begin position="38"/>
        <end position="64"/>
    </location>
</feature>
<accession>A0ABV2Q064</accession>
<comment type="caution">
    <text evidence="2">The sequence shown here is derived from an EMBL/GenBank/DDBJ whole genome shotgun (WGS) entry which is preliminary data.</text>
</comment>
<keyword evidence="1" id="KW-1133">Transmembrane helix</keyword>
<dbReference type="Proteomes" id="UP001549251">
    <property type="component" value="Unassembled WGS sequence"/>
</dbReference>
<protein>
    <recommendedName>
        <fullName evidence="4">Major facilitator superfamily (MFS) profile domain-containing protein</fullName>
    </recommendedName>
</protein>
<keyword evidence="1" id="KW-0472">Membrane</keyword>